<keyword evidence="4" id="KW-1185">Reference proteome</keyword>
<gene>
    <name evidence="3" type="ORF">ED28_12015</name>
</gene>
<proteinExistence type="predicted"/>
<dbReference type="Pfam" id="PF12528">
    <property type="entry name" value="T2SSppdC"/>
    <property type="match status" value="1"/>
</dbReference>
<dbReference type="GO" id="GO:0016020">
    <property type="term" value="C:membrane"/>
    <property type="evidence" value="ECO:0007669"/>
    <property type="project" value="UniProtKB-SubCell"/>
</dbReference>
<dbReference type="InterPro" id="IPR022204">
    <property type="entry name" value="PpdC-like_C"/>
</dbReference>
<sequence>MCPKWDKQQGFSLPETLFALLLFALSLTALLQYQRVLAHGFVMQWQQREAWRNVAQLFEGREITGWRTQLTRQLQLDECQLLTADVSSPLGLKAHLVTLQCGK</sequence>
<dbReference type="InterPro" id="IPR012902">
    <property type="entry name" value="N_methyl_site"/>
</dbReference>
<dbReference type="PROSITE" id="PS00409">
    <property type="entry name" value="PROKAR_NTER_METHYL"/>
    <property type="match status" value="1"/>
</dbReference>
<dbReference type="EMBL" id="JMEE01000034">
    <property type="protein sequence ID" value="RWR01743.1"/>
    <property type="molecule type" value="Genomic_DNA"/>
</dbReference>
<evidence type="ECO:0000313" key="3">
    <source>
        <dbReference type="EMBL" id="RWR01743.1"/>
    </source>
</evidence>
<comment type="caution">
    <text evidence="3">The sequence shown here is derived from an EMBL/GenBank/DDBJ whole genome shotgun (WGS) entry which is preliminary data.</text>
</comment>
<evidence type="ECO:0000313" key="4">
    <source>
        <dbReference type="Proteomes" id="UP000288794"/>
    </source>
</evidence>
<accession>A0A443ICG5</accession>
<dbReference type="Pfam" id="PF07963">
    <property type="entry name" value="N_methyl"/>
    <property type="match status" value="1"/>
</dbReference>
<organism evidence="3 4">
    <name type="scientific">[Pantoea] beijingensis</name>
    <dbReference type="NCBI Taxonomy" id="1324864"/>
    <lineage>
        <taxon>Bacteria</taxon>
        <taxon>Pseudomonadati</taxon>
        <taxon>Pseudomonadota</taxon>
        <taxon>Gammaproteobacteria</taxon>
        <taxon>Enterobacterales</taxon>
        <taxon>Erwiniaceae</taxon>
        <taxon>Erwinia</taxon>
    </lineage>
</organism>
<name>A0A443ICG5_9GAMM</name>
<dbReference type="NCBIfam" id="TIGR02532">
    <property type="entry name" value="IV_pilin_GFxxxE"/>
    <property type="match status" value="1"/>
</dbReference>
<dbReference type="Proteomes" id="UP000288794">
    <property type="component" value="Unassembled WGS sequence"/>
</dbReference>
<dbReference type="RefSeq" id="WP_128178241.1">
    <property type="nucleotide sequence ID" value="NZ_CP071409.1"/>
</dbReference>
<evidence type="ECO:0000259" key="2">
    <source>
        <dbReference type="Pfam" id="PF12528"/>
    </source>
</evidence>
<protein>
    <submittedName>
        <fullName evidence="3">Prepilin peptidase-dependent protein C</fullName>
    </submittedName>
</protein>
<comment type="subcellular location">
    <subcellularLocation>
        <location evidence="1">Membrane</location>
        <topology evidence="1">Single-pass membrane protein</topology>
    </subcellularLocation>
</comment>
<feature type="domain" description="Prepilin peptidase dependent protein C-like C-terminal" evidence="2">
    <location>
        <begin position="33"/>
        <end position="101"/>
    </location>
</feature>
<evidence type="ECO:0000256" key="1">
    <source>
        <dbReference type="ARBA" id="ARBA00004167"/>
    </source>
</evidence>
<dbReference type="AlphaFoldDB" id="A0A443ICG5"/>
<reference evidence="3 4" key="1">
    <citation type="submission" date="2014-04" db="EMBL/GenBank/DDBJ databases">
        <title>Draft genome sequence of Pantoea beijingensis strain LMG 27579, an emerging pathogen to Pleurotus eryngii with potential industrial application.</title>
        <authorList>
            <person name="Xu F."/>
            <person name="Liu Y."/>
            <person name="Wang S."/>
            <person name="Yin Y."/>
            <person name="Ma Y."/>
            <person name="Zhao S."/>
            <person name="Rong C."/>
        </authorList>
    </citation>
    <scope>NUCLEOTIDE SEQUENCE [LARGE SCALE GENOMIC DNA]</scope>
    <source>
        <strain evidence="3 4">LMG 27579</strain>
    </source>
</reference>